<dbReference type="AlphaFoldDB" id="A0AA86RWA4"/>
<dbReference type="EMBL" id="OY731399">
    <property type="protein sequence ID" value="CAJ1928608.1"/>
    <property type="molecule type" value="Genomic_DNA"/>
</dbReference>
<name>A0AA86RWA4_9FABA</name>
<reference evidence="1" key="1">
    <citation type="submission" date="2023-10" db="EMBL/GenBank/DDBJ databases">
        <authorList>
            <person name="Domelevo Entfellner J.-B."/>
        </authorList>
    </citation>
    <scope>NUCLEOTIDE SEQUENCE</scope>
</reference>
<proteinExistence type="predicted"/>
<organism evidence="1 2">
    <name type="scientific">Sphenostylis stenocarpa</name>
    <dbReference type="NCBI Taxonomy" id="92480"/>
    <lineage>
        <taxon>Eukaryota</taxon>
        <taxon>Viridiplantae</taxon>
        <taxon>Streptophyta</taxon>
        <taxon>Embryophyta</taxon>
        <taxon>Tracheophyta</taxon>
        <taxon>Spermatophyta</taxon>
        <taxon>Magnoliopsida</taxon>
        <taxon>eudicotyledons</taxon>
        <taxon>Gunneridae</taxon>
        <taxon>Pentapetalae</taxon>
        <taxon>rosids</taxon>
        <taxon>fabids</taxon>
        <taxon>Fabales</taxon>
        <taxon>Fabaceae</taxon>
        <taxon>Papilionoideae</taxon>
        <taxon>50 kb inversion clade</taxon>
        <taxon>NPAAA clade</taxon>
        <taxon>indigoferoid/millettioid clade</taxon>
        <taxon>Phaseoleae</taxon>
        <taxon>Sphenostylis</taxon>
    </lineage>
</organism>
<accession>A0AA86RWA4</accession>
<protein>
    <submittedName>
        <fullName evidence="1">Uncharacterized protein</fullName>
    </submittedName>
</protein>
<evidence type="ECO:0000313" key="2">
    <source>
        <dbReference type="Proteomes" id="UP001189624"/>
    </source>
</evidence>
<keyword evidence="2" id="KW-1185">Reference proteome</keyword>
<sequence length="66" mass="7115">MIVMRKVLVCEGTGQGDTHELVREVGPGVEVEMVVGARVIEEAMLVHVMAVKRKTKGDDGVPTIDV</sequence>
<evidence type="ECO:0000313" key="1">
    <source>
        <dbReference type="EMBL" id="CAJ1928608.1"/>
    </source>
</evidence>
<gene>
    <name evidence="1" type="ORF">AYBTSS11_LOCUS4276</name>
</gene>
<dbReference type="Gramene" id="rna-AYBTSS11_LOCUS4276">
    <property type="protein sequence ID" value="CAJ1928608.1"/>
    <property type="gene ID" value="gene-AYBTSS11_LOCUS4276"/>
</dbReference>
<dbReference type="Proteomes" id="UP001189624">
    <property type="component" value="Chromosome 2"/>
</dbReference>